<dbReference type="InterPro" id="IPR023997">
    <property type="entry name" value="TonB-dep_OMP_SusC/RagA_CS"/>
</dbReference>
<feature type="domain" description="TonB-dependent receptor plug" evidence="8">
    <location>
        <begin position="210"/>
        <end position="315"/>
    </location>
</feature>
<keyword evidence="2" id="KW-0813">Transport</keyword>
<dbReference type="Gene3D" id="3.55.50.30">
    <property type="match status" value="1"/>
</dbReference>
<dbReference type="InterPro" id="IPR036942">
    <property type="entry name" value="Beta-barrel_TonB_sf"/>
</dbReference>
<proteinExistence type="predicted"/>
<organism evidence="9">
    <name type="scientific">bioreactor metagenome</name>
    <dbReference type="NCBI Taxonomy" id="1076179"/>
    <lineage>
        <taxon>unclassified sequences</taxon>
        <taxon>metagenomes</taxon>
        <taxon>ecological metagenomes</taxon>
    </lineage>
</organism>
<dbReference type="InterPro" id="IPR037066">
    <property type="entry name" value="Plug_dom_sf"/>
</dbReference>
<evidence type="ECO:0008006" key="10">
    <source>
        <dbReference type="Google" id="ProtNLM"/>
    </source>
</evidence>
<dbReference type="InterPro" id="IPR039426">
    <property type="entry name" value="TonB-dep_rcpt-like"/>
</dbReference>
<dbReference type="EMBL" id="VSSQ01001059">
    <property type="protein sequence ID" value="MPM04667.1"/>
    <property type="molecule type" value="Genomic_DNA"/>
</dbReference>
<sequence length="1158" mass="130704">MQKFILLIVATLISVSALSQNSQITYKGENLPLKTVLSDLEKISKFTFFYSSSSIDADQKVSIEVVKEEFSSVVEKLCKIANLNYKITERQVVLTPKQITEKEKDVKSDNLPGRKVKGSVFDENKDPVPGAYVLLKNNNKIGTYTDGKGEFELNIPSAELKDPVLVFSFFGLKEVEVKLGSSANVNITMQVDEKRLDDVIVTGYQTLSRERATGSFAIVTQSDLGSKMQPNIINKMEGMVAGLNIYRGAVQIRGVSTINGNKNPLYVVDGVPFEGEPGTNASPLDVLNPSDVTNVTVLKDATAASIYGARSANGVIVITTRSGREGSTRVNYNGSYSFMGLPDRDYANKMSSSELVDYQLMLMQSYPNLTRRGIRDFQNPVQSLMLDKKEGKISQQQLESSLLQYREFDRYNQVKDEFLRNNSIRHQHNVALSGGTKIYKYNFSVNYTGTAPYEKAQYEDRIGFNIKNTFDFYKWLSVDAGILYSQVKSDFSNGILGMSYLDAGGASYYRFREENGDPSVWYRTKSQYEIDRLKSLGLQDELFMPVNELNNRRYTAKTNYLNINLNARISIADGLSASIRYQSEQTNGFTKQYDTKDAIDVKTMINDAVQMTNGIPKYNIPLGGQIVQREIDNYSYTFRTQIDYNKRINNNTIQFLAGAEARKVVTSGNGFYRLGYDDNNLGYSEIDALTLSKMISGTEAIFGSFSFQNKTPGNSFVDNRYLSFYANGSYSFDSKLSFTGSIRVDQSNLFGTDPKYQYRPLWSVGAHYELLQNYNWIDRLVVRATYGINGNIPKLNGPYLIAKVDRNNYYTNENAMYIASPPNPQLRWEKTNVFNIGIDYNLLRDRINGSIEFYNKNTNDLLGPFAIDPTLGWTNVDINFGSMYNRGVELSLNSLNILSDDFRWTTNFLFSYNKNMITRVEESDQSAYSYFYGTNIRKGYPMGALFSVRYKGLNSSGAPVGLLANGEEILHYNKLTKDDLVYSGVVTPPYNASLTNTLSWKGFDLSFMFIYSGGHVMRDIAASYTITSHPVYAVSNTDKNMANYWKKPGDETIPGINPAFMFQSTVRNGEYIYKAADKHVKKADFIKLRDLTLSYNVPEKMVKKIGFNSVKVNFQARNIWWWAANGNLDPEVWTGTSLSPSRGTRYPAEFILGLIFNL</sequence>
<dbReference type="Gene3D" id="2.170.130.10">
    <property type="entry name" value="TonB-dependent receptor, plug domain"/>
    <property type="match status" value="1"/>
</dbReference>
<dbReference type="InterPro" id="IPR000531">
    <property type="entry name" value="Beta-barrel_TonB"/>
</dbReference>
<name>A0A644WM53_9ZZZZ</name>
<dbReference type="NCBIfam" id="TIGR04056">
    <property type="entry name" value="OMP_RagA_SusC"/>
    <property type="match status" value="1"/>
</dbReference>
<keyword evidence="6" id="KW-0998">Cell outer membrane</keyword>
<keyword evidence="5" id="KW-0472">Membrane</keyword>
<dbReference type="GO" id="GO:0009279">
    <property type="term" value="C:cell outer membrane"/>
    <property type="evidence" value="ECO:0007669"/>
    <property type="project" value="UniProtKB-SubCell"/>
</dbReference>
<keyword evidence="3" id="KW-0812">Transmembrane</keyword>
<evidence type="ECO:0000256" key="2">
    <source>
        <dbReference type="ARBA" id="ARBA00022448"/>
    </source>
</evidence>
<keyword evidence="4" id="KW-0798">TonB box</keyword>
<reference evidence="9" key="1">
    <citation type="submission" date="2019-08" db="EMBL/GenBank/DDBJ databases">
        <authorList>
            <person name="Kucharzyk K."/>
            <person name="Murdoch R.W."/>
            <person name="Higgins S."/>
            <person name="Loffler F."/>
        </authorList>
    </citation>
    <scope>NUCLEOTIDE SEQUENCE</scope>
</reference>
<accession>A0A644WM53</accession>
<evidence type="ECO:0000256" key="4">
    <source>
        <dbReference type="ARBA" id="ARBA00023077"/>
    </source>
</evidence>
<evidence type="ECO:0000259" key="7">
    <source>
        <dbReference type="Pfam" id="PF00593"/>
    </source>
</evidence>
<comment type="subcellular location">
    <subcellularLocation>
        <location evidence="1">Cell outer membrane</location>
        <topology evidence="1">Multi-pass membrane protein</topology>
    </subcellularLocation>
</comment>
<protein>
    <recommendedName>
        <fullName evidence="10">TonB-dependent receptor SusC</fullName>
    </recommendedName>
</protein>
<dbReference type="Gene3D" id="2.60.40.1120">
    <property type="entry name" value="Carboxypeptidase-like, regulatory domain"/>
    <property type="match status" value="1"/>
</dbReference>
<evidence type="ECO:0000256" key="3">
    <source>
        <dbReference type="ARBA" id="ARBA00022692"/>
    </source>
</evidence>
<gene>
    <name evidence="9" type="ORF">SDC9_50946</name>
</gene>
<dbReference type="SUPFAM" id="SSF49464">
    <property type="entry name" value="Carboxypeptidase regulatory domain-like"/>
    <property type="match status" value="1"/>
</dbReference>
<dbReference type="SUPFAM" id="SSF56935">
    <property type="entry name" value="Porins"/>
    <property type="match status" value="1"/>
</dbReference>
<dbReference type="Gene3D" id="2.40.170.20">
    <property type="entry name" value="TonB-dependent receptor, beta-barrel domain"/>
    <property type="match status" value="1"/>
</dbReference>
<dbReference type="PROSITE" id="PS52016">
    <property type="entry name" value="TONB_DEPENDENT_REC_3"/>
    <property type="match status" value="1"/>
</dbReference>
<evidence type="ECO:0000256" key="5">
    <source>
        <dbReference type="ARBA" id="ARBA00023136"/>
    </source>
</evidence>
<dbReference type="NCBIfam" id="TIGR04057">
    <property type="entry name" value="SusC_RagA_signa"/>
    <property type="match status" value="1"/>
</dbReference>
<dbReference type="InterPro" id="IPR023996">
    <property type="entry name" value="TonB-dep_OMP_SusC/RagA"/>
</dbReference>
<dbReference type="Pfam" id="PF00593">
    <property type="entry name" value="TonB_dep_Rec_b-barrel"/>
    <property type="match status" value="1"/>
</dbReference>
<feature type="domain" description="TonB-dependent receptor-like beta-barrel" evidence="7">
    <location>
        <begin position="555"/>
        <end position="1118"/>
    </location>
</feature>
<dbReference type="InterPro" id="IPR012910">
    <property type="entry name" value="Plug_dom"/>
</dbReference>
<dbReference type="InterPro" id="IPR008969">
    <property type="entry name" value="CarboxyPept-like_regulatory"/>
</dbReference>
<dbReference type="Pfam" id="PF07715">
    <property type="entry name" value="Plug"/>
    <property type="match status" value="1"/>
</dbReference>
<dbReference type="Pfam" id="PF13715">
    <property type="entry name" value="CarbopepD_reg_2"/>
    <property type="match status" value="1"/>
</dbReference>
<evidence type="ECO:0000256" key="6">
    <source>
        <dbReference type="ARBA" id="ARBA00023237"/>
    </source>
</evidence>
<comment type="caution">
    <text evidence="9">The sequence shown here is derived from an EMBL/GenBank/DDBJ whole genome shotgun (WGS) entry which is preliminary data.</text>
</comment>
<evidence type="ECO:0000313" key="9">
    <source>
        <dbReference type="EMBL" id="MPM04667.1"/>
    </source>
</evidence>
<evidence type="ECO:0000259" key="8">
    <source>
        <dbReference type="Pfam" id="PF07715"/>
    </source>
</evidence>
<dbReference type="AlphaFoldDB" id="A0A644WM53"/>
<evidence type="ECO:0000256" key="1">
    <source>
        <dbReference type="ARBA" id="ARBA00004571"/>
    </source>
</evidence>